<dbReference type="RefSeq" id="WP_133978258.1">
    <property type="nucleotide sequence ID" value="NZ_OPYN01000008.1"/>
</dbReference>
<dbReference type="AlphaFoldDB" id="A0AAQ1P4W6"/>
<dbReference type="PANTHER" id="PTHR38457">
    <property type="entry name" value="REGULATOR ABRB-RELATED"/>
    <property type="match status" value="1"/>
</dbReference>
<evidence type="ECO:0000256" key="1">
    <source>
        <dbReference type="SAM" id="Phobius"/>
    </source>
</evidence>
<gene>
    <name evidence="2" type="ORF">JV551A3_V1_80001</name>
</gene>
<feature type="transmembrane region" description="Helical" evidence="1">
    <location>
        <begin position="78"/>
        <end position="100"/>
    </location>
</feature>
<keyword evidence="1" id="KW-0472">Membrane</keyword>
<feature type="transmembrane region" description="Helical" evidence="1">
    <location>
        <begin position="136"/>
        <end position="158"/>
    </location>
</feature>
<dbReference type="PIRSF" id="PIRSF038991">
    <property type="entry name" value="Protein_AbrB"/>
    <property type="match status" value="1"/>
</dbReference>
<keyword evidence="1" id="KW-0812">Transmembrane</keyword>
<proteinExistence type="predicted"/>
<protein>
    <submittedName>
        <fullName evidence="2">Membrane protein AbrB duplication</fullName>
    </submittedName>
</protein>
<reference evidence="2 3" key="1">
    <citation type="submission" date="2018-02" db="EMBL/GenBank/DDBJ databases">
        <authorList>
            <person name="Dubost A."/>
        </authorList>
    </citation>
    <scope>NUCLEOTIDE SEQUENCE [LARGE SCALE GENOMIC DNA]</scope>
    <source>
        <strain evidence="3">JV551A3</strain>
    </source>
</reference>
<dbReference type="Pfam" id="PF05145">
    <property type="entry name" value="AbrB"/>
    <property type="match status" value="1"/>
</dbReference>
<accession>A0AAQ1P4W6</accession>
<feature type="transmembrane region" description="Helical" evidence="1">
    <location>
        <begin position="198"/>
        <end position="216"/>
    </location>
</feature>
<feature type="transmembrane region" description="Helical" evidence="1">
    <location>
        <begin position="170"/>
        <end position="191"/>
    </location>
</feature>
<feature type="transmembrane region" description="Helical" evidence="1">
    <location>
        <begin position="222"/>
        <end position="242"/>
    </location>
</feature>
<keyword evidence="1" id="KW-1133">Transmembrane helix</keyword>
<dbReference type="InterPro" id="IPR007820">
    <property type="entry name" value="AbrB_fam"/>
</dbReference>
<evidence type="ECO:0000313" key="3">
    <source>
        <dbReference type="Proteomes" id="UP000294335"/>
    </source>
</evidence>
<keyword evidence="3" id="KW-1185">Reference proteome</keyword>
<dbReference type="GO" id="GO:0010468">
    <property type="term" value="P:regulation of gene expression"/>
    <property type="evidence" value="ECO:0007669"/>
    <property type="project" value="InterPro"/>
</dbReference>
<name>A0AAQ1P4W6_9PSED</name>
<dbReference type="GO" id="GO:0016020">
    <property type="term" value="C:membrane"/>
    <property type="evidence" value="ECO:0007669"/>
    <property type="project" value="InterPro"/>
</dbReference>
<evidence type="ECO:0000313" key="2">
    <source>
        <dbReference type="EMBL" id="SPO58551.1"/>
    </source>
</evidence>
<dbReference type="Proteomes" id="UP000294335">
    <property type="component" value="Unassembled WGS sequence"/>
</dbReference>
<dbReference type="EMBL" id="OPYN01000008">
    <property type="protein sequence ID" value="SPO58551.1"/>
    <property type="molecule type" value="Genomic_DNA"/>
</dbReference>
<feature type="transmembrane region" description="Helical" evidence="1">
    <location>
        <begin position="254"/>
        <end position="279"/>
    </location>
</feature>
<comment type="caution">
    <text evidence="2">The sequence shown here is derived from an EMBL/GenBank/DDBJ whole genome shotgun (WGS) entry which is preliminary data.</text>
</comment>
<sequence length="342" mass="36962">MKKKLLCLVFAALTGFAFHTLSIPHGLLLGSMVGSAAIAISLDHAINLKFGIEYVQVVLGTATGLLMSNWNGFMTPHIVPSIVLMLICLLGQYLVSWVWLCKICKWDQKDAVLATYPGALAAVLDLVRSENTGNRVVVVHLTRLVLITCTLSLMIPSITNQPDITQPFTLQSHAKGLAILLTLCILTGLIMRRLAVPAPFMISAILLTSFLASPLELNAFTVPDWCLDVTTIILGVIIGSKVKGMKISEISKHAGAGLVSVSLMLLFAAAVALIFANVVGVPPLQLWLAHLPGAIELVALIGYSNGLNVAFILLHHLVRMIVLHFTPAILAQSRDYRTRPKR</sequence>
<organism evidence="2 3">
    <name type="scientific">Pseudomonas inefficax</name>
    <dbReference type="NCBI Taxonomy" id="2078786"/>
    <lineage>
        <taxon>Bacteria</taxon>
        <taxon>Pseudomonadati</taxon>
        <taxon>Pseudomonadota</taxon>
        <taxon>Gammaproteobacteria</taxon>
        <taxon>Pseudomonadales</taxon>
        <taxon>Pseudomonadaceae</taxon>
        <taxon>Pseudomonas</taxon>
    </lineage>
</organism>
<dbReference type="PANTHER" id="PTHR38457:SF1">
    <property type="entry name" value="REGULATOR ABRB-RELATED"/>
    <property type="match status" value="1"/>
</dbReference>
<feature type="transmembrane region" description="Helical" evidence="1">
    <location>
        <begin position="291"/>
        <end position="314"/>
    </location>
</feature>